<evidence type="ECO:0000313" key="1">
    <source>
        <dbReference type="EMBL" id="OAQ57104.1"/>
    </source>
</evidence>
<dbReference type="Proteomes" id="UP000078516">
    <property type="component" value="Unassembled WGS sequence"/>
</dbReference>
<reference evidence="1 2" key="1">
    <citation type="submission" date="2016-04" db="EMBL/GenBank/DDBJ databases">
        <title>Draft genome of an Enterococcus thailandicus strain isolated from bovine feces.</title>
        <authorList>
            <person name="Beukers A.G."/>
            <person name="Zaheer R."/>
            <person name="Goji N."/>
            <person name="Cook S.R."/>
            <person name="Amoako K."/>
            <person name="Chaves A.V."/>
            <person name="Ward M.P."/>
            <person name="Mcallister T.A."/>
        </authorList>
    </citation>
    <scope>NUCLEOTIDE SEQUENCE [LARGE SCALE GENOMIC DNA]</scope>
    <source>
        <strain evidence="1 2">F0711D 46</strain>
    </source>
</reference>
<gene>
    <name evidence="1" type="ORF">A6E74_01670</name>
</gene>
<proteinExistence type="predicted"/>
<keyword evidence="2" id="KW-1185">Reference proteome</keyword>
<dbReference type="EMBL" id="LWMN01000001">
    <property type="protein sequence ID" value="OAQ57104.1"/>
    <property type="molecule type" value="Genomic_DNA"/>
</dbReference>
<name>A0A179EV60_ENTTH</name>
<accession>A0A179EV60</accession>
<protein>
    <submittedName>
        <fullName evidence="1">Uncharacterized protein</fullName>
    </submittedName>
</protein>
<evidence type="ECO:0000313" key="2">
    <source>
        <dbReference type="Proteomes" id="UP000078516"/>
    </source>
</evidence>
<dbReference type="RefSeq" id="WP_067481108.1">
    <property type="nucleotide sequence ID" value="NZ_JAQEWF010000004.1"/>
</dbReference>
<organism evidence="1 2">
    <name type="scientific">Enterococcus thailandicus</name>
    <dbReference type="NCBI Taxonomy" id="417368"/>
    <lineage>
        <taxon>Bacteria</taxon>
        <taxon>Bacillati</taxon>
        <taxon>Bacillota</taxon>
        <taxon>Bacilli</taxon>
        <taxon>Lactobacillales</taxon>
        <taxon>Enterococcaceae</taxon>
        <taxon>Enterococcus</taxon>
    </lineage>
</organism>
<comment type="caution">
    <text evidence="1">The sequence shown here is derived from an EMBL/GenBank/DDBJ whole genome shotgun (WGS) entry which is preliminary data.</text>
</comment>
<sequence length="149" mass="17632">MTEKKTSDAQIKASRKWQEKNKEQMNYIRKRSAARGFLKITNKEDINEMEQLLKNRKEELVMEEYESLKTFIENDYAEKDFGHGDLEEFDPEKIMNGETVEVLSDDFGHKHSRVKVIISSDDLKLNDTLDVYTVNFMDKEVYVYYVNAD</sequence>
<dbReference type="AlphaFoldDB" id="A0A179EV60"/>